<protein>
    <submittedName>
        <fullName evidence="1">Uncharacterized protein</fullName>
    </submittedName>
</protein>
<accession>A0AC61RF24</accession>
<comment type="caution">
    <text evidence="1">The sequence shown here is derived from an EMBL/GenBank/DDBJ whole genome shotgun (WGS) entry which is preliminary data.</text>
</comment>
<sequence length="558" mass="63083">MRLSLILIMVLVVVFGMISCDRQRAVDEKKLSLAEELMPDNPDSAYKLLNDILFPENMDAGKRAGYARLYAESASASDKSFSSDTLLKSAADYYISVGDSVSAASSMKYEGIRLRYIGDMQGAISSVEKAIEFVPDSINSNRYNLYNLLVQMALLANLTDVAKEYSAKMMESSDPGVAALGHYNIGVAYSWETNRSSDETISDSAFYHIEKSVEIATKGNCELLHHYLRNSINYRLPEDELLRRLSRVEELGRPSSNVYAGIAQVFLAFRQPDSARVYLDKAESAYQEEWSKWGLEYVSIRNELGVLRSVLNYLDGMRDFSALPASFNDSVYFAGERYKLLSEDILTNRDRNNARDMVRIKRQHTLTMISVVLIFVMIISAGGLRMYAVRKRQKLVDAEEKMETLERLLAESEGQKEGGGSADDALFRKLLLQQLGVIRLIAGTPTDANKELLRQVSRLEWNEKDFEGLLNWTDLYPVIDSAYDSFYTRLQEKYGDLLNEREIQLACLLRAGFSTKEISVVVGQSTRTIYQRKTEIRKKLMLDEGADIALEITSRING</sequence>
<evidence type="ECO:0000313" key="2">
    <source>
        <dbReference type="Proteomes" id="UP000306319"/>
    </source>
</evidence>
<dbReference type="EMBL" id="SRYB01000022">
    <property type="protein sequence ID" value="TGY77603.1"/>
    <property type="molecule type" value="Genomic_DNA"/>
</dbReference>
<gene>
    <name evidence="1" type="ORF">E5331_13560</name>
</gene>
<proteinExistence type="predicted"/>
<reference evidence="1" key="1">
    <citation type="submission" date="2019-04" db="EMBL/GenBank/DDBJ databases">
        <title>Microbes associate with the intestines of laboratory mice.</title>
        <authorList>
            <person name="Navarre W."/>
            <person name="Wong E."/>
            <person name="Huang K."/>
            <person name="Tropini C."/>
            <person name="Ng K."/>
            <person name="Yu B."/>
        </authorList>
    </citation>
    <scope>NUCLEOTIDE SEQUENCE</scope>
    <source>
        <strain evidence="1">NM04_E33</strain>
    </source>
</reference>
<organism evidence="1 2">
    <name type="scientific">Lepagella muris</name>
    <dbReference type="NCBI Taxonomy" id="3032870"/>
    <lineage>
        <taxon>Bacteria</taxon>
        <taxon>Pseudomonadati</taxon>
        <taxon>Bacteroidota</taxon>
        <taxon>Bacteroidia</taxon>
        <taxon>Bacteroidales</taxon>
        <taxon>Muribaculaceae</taxon>
        <taxon>Lepagella</taxon>
    </lineage>
</organism>
<keyword evidence="2" id="KW-1185">Reference proteome</keyword>
<evidence type="ECO:0000313" key="1">
    <source>
        <dbReference type="EMBL" id="TGY77603.1"/>
    </source>
</evidence>
<dbReference type="Proteomes" id="UP000306319">
    <property type="component" value="Unassembled WGS sequence"/>
</dbReference>
<name>A0AC61RF24_9BACT</name>